<organism evidence="1 2">
    <name type="scientific">Sulfidibacter corallicola</name>
    <dbReference type="NCBI Taxonomy" id="2818388"/>
    <lineage>
        <taxon>Bacteria</taxon>
        <taxon>Pseudomonadati</taxon>
        <taxon>Acidobacteriota</taxon>
        <taxon>Holophagae</taxon>
        <taxon>Acanthopleuribacterales</taxon>
        <taxon>Acanthopleuribacteraceae</taxon>
        <taxon>Sulfidibacter</taxon>
    </lineage>
</organism>
<protein>
    <submittedName>
        <fullName evidence="1">Uncharacterized protein</fullName>
    </submittedName>
</protein>
<sequence>MRFKFFPGSELSPPFLLGGIVDLDKPQHLVANLFLTDENEVQLKPIGELPEQQLNELEAFAKDLPLHEYKRVAIDDIMHYTSRRRAMC</sequence>
<dbReference type="KEGG" id="scor:J3U87_30650"/>
<reference evidence="1" key="1">
    <citation type="submission" date="2021-03" db="EMBL/GenBank/DDBJ databases">
        <title>Acanthopleuribacteraceae sp. M133.</title>
        <authorList>
            <person name="Wang G."/>
        </authorList>
    </citation>
    <scope>NUCLEOTIDE SEQUENCE</scope>
    <source>
        <strain evidence="1">M133</strain>
    </source>
</reference>
<proteinExistence type="predicted"/>
<gene>
    <name evidence="1" type="ORF">J3U87_30650</name>
</gene>
<dbReference type="Proteomes" id="UP000663929">
    <property type="component" value="Chromosome"/>
</dbReference>
<accession>A0A8A4TL88</accession>
<name>A0A8A4TL88_SULCO</name>
<evidence type="ECO:0000313" key="2">
    <source>
        <dbReference type="Proteomes" id="UP000663929"/>
    </source>
</evidence>
<dbReference type="RefSeq" id="WP_237379595.1">
    <property type="nucleotide sequence ID" value="NZ_CP071793.1"/>
</dbReference>
<dbReference type="EMBL" id="CP071793">
    <property type="protein sequence ID" value="QTD49964.1"/>
    <property type="molecule type" value="Genomic_DNA"/>
</dbReference>
<dbReference type="AlphaFoldDB" id="A0A8A4TL88"/>
<keyword evidence="2" id="KW-1185">Reference proteome</keyword>
<evidence type="ECO:0000313" key="1">
    <source>
        <dbReference type="EMBL" id="QTD49964.1"/>
    </source>
</evidence>